<evidence type="ECO:0000256" key="3">
    <source>
        <dbReference type="SAM" id="MobiDB-lite"/>
    </source>
</evidence>
<dbReference type="PANTHER" id="PTHR23322:SF6">
    <property type="entry name" value="UBX DOMAIN-CONTAINING PROTEIN 7"/>
    <property type="match status" value="1"/>
</dbReference>
<feature type="compositionally biased region" description="Basic residues" evidence="3">
    <location>
        <begin position="312"/>
        <end position="323"/>
    </location>
</feature>
<dbReference type="InterPro" id="IPR050730">
    <property type="entry name" value="UBX_domain-protein"/>
</dbReference>
<dbReference type="GO" id="GO:0005634">
    <property type="term" value="C:nucleus"/>
    <property type="evidence" value="ECO:0007669"/>
    <property type="project" value="TreeGrafter"/>
</dbReference>
<organism evidence="5">
    <name type="scientific">Salix viminalis</name>
    <name type="common">Common osier</name>
    <name type="synonym">Basket willow</name>
    <dbReference type="NCBI Taxonomy" id="40686"/>
    <lineage>
        <taxon>Eukaryota</taxon>
        <taxon>Viridiplantae</taxon>
        <taxon>Streptophyta</taxon>
        <taxon>Embryophyta</taxon>
        <taxon>Tracheophyta</taxon>
        <taxon>Spermatophyta</taxon>
        <taxon>Magnoliopsida</taxon>
        <taxon>eudicotyledons</taxon>
        <taxon>Gunneridae</taxon>
        <taxon>Pentapetalae</taxon>
        <taxon>rosids</taxon>
        <taxon>fabids</taxon>
        <taxon>Malpighiales</taxon>
        <taxon>Salicaceae</taxon>
        <taxon>Saliceae</taxon>
        <taxon>Salix</taxon>
    </lineage>
</organism>
<dbReference type="SUPFAM" id="SSF54236">
    <property type="entry name" value="Ubiquitin-like"/>
    <property type="match status" value="1"/>
</dbReference>
<dbReference type="SUPFAM" id="SSF52833">
    <property type="entry name" value="Thioredoxin-like"/>
    <property type="match status" value="1"/>
</dbReference>
<dbReference type="AlphaFoldDB" id="A0A6N2M342"/>
<dbReference type="Gene3D" id="3.40.30.10">
    <property type="entry name" value="Glutaredoxin"/>
    <property type="match status" value="1"/>
</dbReference>
<dbReference type="PIRSF" id="PIRSF037991">
    <property type="entry name" value="UCP037991_UBX7/2"/>
    <property type="match status" value="1"/>
</dbReference>
<dbReference type="Gene3D" id="3.10.20.90">
    <property type="entry name" value="Phosphatidylinositol 3-kinase Catalytic Subunit, Chain A, domain 1"/>
    <property type="match status" value="1"/>
</dbReference>
<sequence>MSMERLLSENDEQSMVSSFLEIAVGQTDEIARQFLQATSWKLEDAIQLFYVGNEGGAVASASHPPPTETWPEDLENEKVVQSGGEEVRAPLPVMRDTLYDDAMLYGASRTGYPPHEASSLIAFRNFDEEMKHPGVWESDQGSTSTTDNARDNLASLYRPPFHLMFHGSFEKAKGAASVQDKWLLVNLQSTKEFSSHMLNRDTWANEAVAQTISTNFIFWQDSEKERQLAMNIEIEVLSTLHEALAEIPLMSHVYDDTSEGRKVCTYYKLDSIPVVLIIDPITGQKMHSWVGMVQPESLLEDLVPFMDGGPREHHKTLSHKRQRGSSLTPPKSKALVSAYETKEEDEEALRALAASMESMKDSSVISSNDKDDASTAKVEEKCSTRMPTYPPLPEEPSGDKSLLCRVGIRLPDGRRVQRNFLKTDPIRLLWSFCYSQLEKDGTKLFRLTEAIPGAKHLDYDSTMTFGDSGLANSMISVAWE</sequence>
<accession>A0A6N2M342</accession>
<dbReference type="CDD" id="cd01767">
    <property type="entry name" value="UBX"/>
    <property type="match status" value="1"/>
</dbReference>
<dbReference type="CDD" id="cd02958">
    <property type="entry name" value="UAS"/>
    <property type="match status" value="1"/>
</dbReference>
<dbReference type="PROSITE" id="PS50033">
    <property type="entry name" value="UBX"/>
    <property type="match status" value="1"/>
</dbReference>
<feature type="region of interest" description="Disordered" evidence="3">
    <location>
        <begin position="309"/>
        <end position="333"/>
    </location>
</feature>
<dbReference type="Pfam" id="PF00789">
    <property type="entry name" value="UBX"/>
    <property type="match status" value="1"/>
</dbReference>
<evidence type="ECO:0000313" key="5">
    <source>
        <dbReference type="EMBL" id="VFU48033.1"/>
    </source>
</evidence>
<protein>
    <recommendedName>
        <fullName evidence="2 4">UBX domain-containing protein</fullName>
    </recommendedName>
</protein>
<proteinExistence type="predicted"/>
<dbReference type="InterPro" id="IPR017346">
    <property type="entry name" value="UBX_7/2"/>
</dbReference>
<evidence type="ECO:0000256" key="1">
    <source>
        <dbReference type="ARBA" id="ARBA00022786"/>
    </source>
</evidence>
<dbReference type="InterPro" id="IPR001012">
    <property type="entry name" value="UBX_dom"/>
</dbReference>
<dbReference type="Gene3D" id="1.10.8.10">
    <property type="entry name" value="DNA helicase RuvA subunit, C-terminal domain"/>
    <property type="match status" value="1"/>
</dbReference>
<dbReference type="InterPro" id="IPR036249">
    <property type="entry name" value="Thioredoxin-like_sf"/>
</dbReference>
<dbReference type="Pfam" id="PF13899">
    <property type="entry name" value="Thioredoxin_7"/>
    <property type="match status" value="1"/>
</dbReference>
<dbReference type="InterPro" id="IPR006577">
    <property type="entry name" value="UAS"/>
</dbReference>
<reference evidence="5" key="1">
    <citation type="submission" date="2019-03" db="EMBL/GenBank/DDBJ databases">
        <authorList>
            <person name="Mank J."/>
            <person name="Almeida P."/>
        </authorList>
    </citation>
    <scope>NUCLEOTIDE SEQUENCE</scope>
    <source>
        <strain evidence="5">78183</strain>
    </source>
</reference>
<dbReference type="EMBL" id="CAADRP010001685">
    <property type="protein sequence ID" value="VFU48033.1"/>
    <property type="molecule type" value="Genomic_DNA"/>
</dbReference>
<evidence type="ECO:0000256" key="2">
    <source>
        <dbReference type="PIRNR" id="PIRNR037991"/>
    </source>
</evidence>
<dbReference type="InterPro" id="IPR029071">
    <property type="entry name" value="Ubiquitin-like_domsf"/>
</dbReference>
<dbReference type="Pfam" id="PF14555">
    <property type="entry name" value="UBA_4"/>
    <property type="match status" value="1"/>
</dbReference>
<dbReference type="PANTHER" id="PTHR23322">
    <property type="entry name" value="FAS-ASSOCIATED PROTEIN"/>
    <property type="match status" value="1"/>
</dbReference>
<gene>
    <name evidence="5" type="ORF">SVIM_LOCUS311832</name>
</gene>
<keyword evidence="1" id="KW-0833">Ubl conjugation pathway</keyword>
<evidence type="ECO:0000259" key="4">
    <source>
        <dbReference type="PROSITE" id="PS50033"/>
    </source>
</evidence>
<feature type="compositionally biased region" description="Basic and acidic residues" evidence="3">
    <location>
        <begin position="368"/>
        <end position="383"/>
    </location>
</feature>
<dbReference type="GO" id="GO:0043161">
    <property type="term" value="P:proteasome-mediated ubiquitin-dependent protein catabolic process"/>
    <property type="evidence" value="ECO:0007669"/>
    <property type="project" value="TreeGrafter"/>
</dbReference>
<name>A0A6N2M342_SALVM</name>
<dbReference type="SMART" id="SM00594">
    <property type="entry name" value="UAS"/>
    <property type="match status" value="1"/>
</dbReference>
<feature type="domain" description="UBX" evidence="4">
    <location>
        <begin position="399"/>
        <end position="478"/>
    </location>
</feature>
<dbReference type="GO" id="GO:0043130">
    <property type="term" value="F:ubiquitin binding"/>
    <property type="evidence" value="ECO:0007669"/>
    <property type="project" value="TreeGrafter"/>
</dbReference>
<feature type="region of interest" description="Disordered" evidence="3">
    <location>
        <begin position="360"/>
        <end position="398"/>
    </location>
</feature>